<protein>
    <submittedName>
        <fullName evidence="1">Uncharacterized protein</fullName>
    </submittedName>
</protein>
<comment type="caution">
    <text evidence="1">The sequence shown here is derived from an EMBL/GenBank/DDBJ whole genome shotgun (WGS) entry which is preliminary data.</text>
</comment>
<gene>
    <name evidence="1" type="ORF">LCGC14_2551840</name>
</gene>
<feature type="non-terminal residue" evidence="1">
    <location>
        <position position="28"/>
    </location>
</feature>
<name>A0A0F9AMK4_9ZZZZ</name>
<accession>A0A0F9AMK4</accession>
<dbReference type="AlphaFoldDB" id="A0A0F9AMK4"/>
<dbReference type="EMBL" id="LAZR01041903">
    <property type="protein sequence ID" value="KKL10834.1"/>
    <property type="molecule type" value="Genomic_DNA"/>
</dbReference>
<sequence>MKAVIIGNNVSGTFTAQNIRNLNDEIEI</sequence>
<evidence type="ECO:0000313" key="1">
    <source>
        <dbReference type="EMBL" id="KKL10834.1"/>
    </source>
</evidence>
<reference evidence="1" key="1">
    <citation type="journal article" date="2015" name="Nature">
        <title>Complex archaea that bridge the gap between prokaryotes and eukaryotes.</title>
        <authorList>
            <person name="Spang A."/>
            <person name="Saw J.H."/>
            <person name="Jorgensen S.L."/>
            <person name="Zaremba-Niedzwiedzka K."/>
            <person name="Martijn J."/>
            <person name="Lind A.E."/>
            <person name="van Eijk R."/>
            <person name="Schleper C."/>
            <person name="Guy L."/>
            <person name="Ettema T.J."/>
        </authorList>
    </citation>
    <scope>NUCLEOTIDE SEQUENCE</scope>
</reference>
<organism evidence="1">
    <name type="scientific">marine sediment metagenome</name>
    <dbReference type="NCBI Taxonomy" id="412755"/>
    <lineage>
        <taxon>unclassified sequences</taxon>
        <taxon>metagenomes</taxon>
        <taxon>ecological metagenomes</taxon>
    </lineage>
</organism>
<proteinExistence type="predicted"/>